<dbReference type="InterPro" id="IPR007833">
    <property type="entry name" value="Capsule_polysaccharide_synth"/>
</dbReference>
<evidence type="ECO:0000313" key="1">
    <source>
        <dbReference type="EMBL" id="GAL90780.1"/>
    </source>
</evidence>
<dbReference type="GO" id="GO:0015774">
    <property type="term" value="P:polysaccharide transport"/>
    <property type="evidence" value="ECO:0007669"/>
    <property type="project" value="InterPro"/>
</dbReference>
<dbReference type="SUPFAM" id="SSF53756">
    <property type="entry name" value="UDP-Glycosyltransferase/glycogen phosphorylase"/>
    <property type="match status" value="1"/>
</dbReference>
<proteinExistence type="predicted"/>
<organism evidence="1 2">
    <name type="scientific">Jejuia pallidilutea</name>
    <dbReference type="NCBI Taxonomy" id="504487"/>
    <lineage>
        <taxon>Bacteria</taxon>
        <taxon>Pseudomonadati</taxon>
        <taxon>Bacteroidota</taxon>
        <taxon>Flavobacteriia</taxon>
        <taxon>Flavobacteriales</taxon>
        <taxon>Flavobacteriaceae</taxon>
        <taxon>Jejuia</taxon>
    </lineage>
</organism>
<accession>A0A098LV62</accession>
<evidence type="ECO:0008006" key="3">
    <source>
        <dbReference type="Google" id="ProtNLM"/>
    </source>
</evidence>
<dbReference type="OrthoDB" id="9071293at2"/>
<dbReference type="Pfam" id="PF05159">
    <property type="entry name" value="Capsule_synth"/>
    <property type="match status" value="1"/>
</dbReference>
<dbReference type="EMBL" id="BBNY01000088">
    <property type="protein sequence ID" value="GAL90780.1"/>
    <property type="molecule type" value="Genomic_DNA"/>
</dbReference>
<sequence length="435" mass="50403">MKILCVGYYDKFSRFFIKIKKELEKETPNLEFKINSVFFSGFFYAFIRNVQSSFLPYKAWINVLLNKKKYQNILKKHLVYKNIHLETLIDFHLSLNTKISKKYLQLQALSYIDILDKEFINYNPNIALLIGDSRLAIEVTKALAKAYNTKVYFIEQGPFNSIFFNLNGVNANTKITKVAHTKNKNEVNRQVNEFLNSKSNETYSRSPIYRGFDYIFDLIFGSTKLYPPDLKHTDTFPIFLNNQHKKRTSISLKEKKYIFLLVLQVPLDVNMIYHSPHFSNHFDIVSSVYKNLPANSSLIIREHPLYQNKYEKKLYNFARSNSIVFDNNTPLKDAFEHANVVVVNNSTVGVEAISQNKTVVVLGNAYYDNAKICLKYDGNTCLKSLLEQALNFQPKIQNINNFLYDLINSNLVKGQIKGKDLKAAKHIANIISTQN</sequence>
<evidence type="ECO:0000313" key="2">
    <source>
        <dbReference type="Proteomes" id="UP000030184"/>
    </source>
</evidence>
<gene>
    <name evidence="1" type="ORF">JCM19538_1090</name>
</gene>
<dbReference type="GO" id="GO:0000271">
    <property type="term" value="P:polysaccharide biosynthetic process"/>
    <property type="evidence" value="ECO:0007669"/>
    <property type="project" value="InterPro"/>
</dbReference>
<dbReference type="AlphaFoldDB" id="A0A098LV62"/>
<dbReference type="Proteomes" id="UP000030184">
    <property type="component" value="Unassembled WGS sequence"/>
</dbReference>
<keyword evidence="2" id="KW-1185">Reference proteome</keyword>
<comment type="caution">
    <text evidence="1">The sequence shown here is derived from an EMBL/GenBank/DDBJ whole genome shotgun (WGS) entry which is preliminary data.</text>
</comment>
<protein>
    <recommendedName>
        <fullName evidence="3">Capsular polysaccharide export protein</fullName>
    </recommendedName>
</protein>
<dbReference type="RefSeq" id="WP_045372678.1">
    <property type="nucleotide sequence ID" value="NZ_BBNY01000088.1"/>
</dbReference>
<reference evidence="2" key="1">
    <citation type="journal article" date="2014" name="Genome Announc.">
        <title>Draft Genome Sequence of Marine Flavobacterium Jejuia pallidilutea Strain 11shimoA1 and Pigmentation Mutants.</title>
        <authorList>
            <person name="Takatani N."/>
            <person name="Nakanishi M."/>
            <person name="Meirelles P."/>
            <person name="Mino S."/>
            <person name="Suda W."/>
            <person name="Oshima K."/>
            <person name="Hattori M."/>
            <person name="Ohkuma M."/>
            <person name="Hosokawa M."/>
            <person name="Miyashita K."/>
            <person name="Thompson F.L."/>
            <person name="Niwa A."/>
            <person name="Sawabe T."/>
            <person name="Sawabe T."/>
        </authorList>
    </citation>
    <scope>NUCLEOTIDE SEQUENCE [LARGE SCALE GENOMIC DNA]</scope>
    <source>
        <strain evidence="2">JCM 19538</strain>
    </source>
</reference>
<name>A0A098LV62_9FLAO</name>